<dbReference type="AlphaFoldDB" id="A0A803QKZ2"/>
<dbReference type="InterPro" id="IPR002156">
    <property type="entry name" value="RNaseH_domain"/>
</dbReference>
<organism evidence="2 3">
    <name type="scientific">Cannabis sativa</name>
    <name type="common">Hemp</name>
    <name type="synonym">Marijuana</name>
    <dbReference type="NCBI Taxonomy" id="3483"/>
    <lineage>
        <taxon>Eukaryota</taxon>
        <taxon>Viridiplantae</taxon>
        <taxon>Streptophyta</taxon>
        <taxon>Embryophyta</taxon>
        <taxon>Tracheophyta</taxon>
        <taxon>Spermatophyta</taxon>
        <taxon>Magnoliopsida</taxon>
        <taxon>eudicotyledons</taxon>
        <taxon>Gunneridae</taxon>
        <taxon>Pentapetalae</taxon>
        <taxon>rosids</taxon>
        <taxon>fabids</taxon>
        <taxon>Rosales</taxon>
        <taxon>Cannabaceae</taxon>
        <taxon>Cannabis</taxon>
    </lineage>
</organism>
<sequence>MCSEVLSKLILKDEKENMVRGIKVSRKAPSITHLFYADDAIFFSQATEDNANTLLKIFEKYEAWSGQRINREKNGVVFSPNTHNSKKTTILQLLQMQTLKAKEKYLGNPFFFTGRRKDNFQFLKQKIMNRIDGWKAKCLSLAGRTTLVSSVLQSIPTYFMSTTMIPLSTCEELDRIVAKFWWLGANQKKNKYCALKSWGDLRQPKNCGGLGFRKFHAINFALIAKLFWMVLQKKDKPWINTLCVKYCSTFDAWTVEKHDSDSRVWKNILSTKKLCTEGAGVIIADGDIDIWTKPWIPWKSIQDIREGFHYNRIHAFNKVSNLFIDGTRTWNVPLIQSCFDRDITEAIINIKPIQDGSDLLFWKPAKEGKFSVKSAHWLYQHQRFNNSNRVWKELWKKKIHPRLTMMIWKILGDCLPTSGKMYFLNNPDRHCLLCNSETEDAFHLIAKCNVTRGLWFKSKWGLRLDSMGWNNVMDFGKWWTNLSDHELLLIYTDCLKRFVEFSSSDVVIEANEEDRHLLEKKDWTTTMPENTTTFTVDASVAEGWAGIATINSRGDSAVDYCLASSALEGELAAISLALSFASEAGFKRIKIESDCSVAVNGLNLGSLLMSWGSFPFFKECLFKCKDFDYVIFVLISRDANGSADSLARWARNEKIHAQSVLREVTSCCGH</sequence>
<evidence type="ECO:0000313" key="2">
    <source>
        <dbReference type="EnsemblPlants" id="cds.evm.model.10.181"/>
    </source>
</evidence>
<feature type="domain" description="Reverse transcriptase" evidence="1">
    <location>
        <begin position="1"/>
        <end position="110"/>
    </location>
</feature>
<keyword evidence="3" id="KW-1185">Reference proteome</keyword>
<dbReference type="PANTHER" id="PTHR33116:SF86">
    <property type="entry name" value="REVERSE TRANSCRIPTASE DOMAIN-CONTAINING PROTEIN"/>
    <property type="match status" value="1"/>
</dbReference>
<dbReference type="Pfam" id="PF13456">
    <property type="entry name" value="RVT_3"/>
    <property type="match status" value="1"/>
</dbReference>
<dbReference type="GO" id="GO:0004523">
    <property type="term" value="F:RNA-DNA hybrid ribonuclease activity"/>
    <property type="evidence" value="ECO:0007669"/>
    <property type="project" value="InterPro"/>
</dbReference>
<name>A0A803QKZ2_CANSA</name>
<evidence type="ECO:0000259" key="1">
    <source>
        <dbReference type="PROSITE" id="PS50878"/>
    </source>
</evidence>
<dbReference type="Pfam" id="PF13966">
    <property type="entry name" value="zf-RVT"/>
    <property type="match status" value="1"/>
</dbReference>
<dbReference type="InterPro" id="IPR012337">
    <property type="entry name" value="RNaseH-like_sf"/>
</dbReference>
<dbReference type="InterPro" id="IPR044730">
    <property type="entry name" value="RNase_H-like_dom_plant"/>
</dbReference>
<proteinExistence type="predicted"/>
<dbReference type="CDD" id="cd06222">
    <property type="entry name" value="RNase_H_like"/>
    <property type="match status" value="1"/>
</dbReference>
<accession>A0A803QKZ2</accession>
<dbReference type="Gramene" id="evm.model.10.181">
    <property type="protein sequence ID" value="cds.evm.model.10.181"/>
    <property type="gene ID" value="evm.TU.10.181"/>
</dbReference>
<protein>
    <recommendedName>
        <fullName evidence="1">Reverse transcriptase domain-containing protein</fullName>
    </recommendedName>
</protein>
<dbReference type="EnsemblPlants" id="evm.model.10.181">
    <property type="protein sequence ID" value="cds.evm.model.10.181"/>
    <property type="gene ID" value="evm.TU.10.181"/>
</dbReference>
<dbReference type="GO" id="GO:0003676">
    <property type="term" value="F:nucleic acid binding"/>
    <property type="evidence" value="ECO:0007669"/>
    <property type="project" value="InterPro"/>
</dbReference>
<dbReference type="SUPFAM" id="SSF53098">
    <property type="entry name" value="Ribonuclease H-like"/>
    <property type="match status" value="1"/>
</dbReference>
<dbReference type="Proteomes" id="UP000596661">
    <property type="component" value="Unassembled WGS sequence"/>
</dbReference>
<dbReference type="InterPro" id="IPR036397">
    <property type="entry name" value="RNaseH_sf"/>
</dbReference>
<dbReference type="InterPro" id="IPR026960">
    <property type="entry name" value="RVT-Znf"/>
</dbReference>
<dbReference type="PROSITE" id="PS50878">
    <property type="entry name" value="RT_POL"/>
    <property type="match status" value="1"/>
</dbReference>
<dbReference type="EMBL" id="UZAU01000789">
    <property type="status" value="NOT_ANNOTATED_CDS"/>
    <property type="molecule type" value="Genomic_DNA"/>
</dbReference>
<dbReference type="Gene3D" id="3.30.420.10">
    <property type="entry name" value="Ribonuclease H-like superfamily/Ribonuclease H"/>
    <property type="match status" value="1"/>
</dbReference>
<dbReference type="InterPro" id="IPR000477">
    <property type="entry name" value="RT_dom"/>
</dbReference>
<dbReference type="PANTHER" id="PTHR33116">
    <property type="entry name" value="REVERSE TRANSCRIPTASE ZINC-BINDING DOMAIN-CONTAINING PROTEIN-RELATED-RELATED"/>
    <property type="match status" value="1"/>
</dbReference>
<evidence type="ECO:0000313" key="3">
    <source>
        <dbReference type="Proteomes" id="UP000596661"/>
    </source>
</evidence>
<reference evidence="2" key="1">
    <citation type="submission" date="2021-03" db="UniProtKB">
        <authorList>
            <consortium name="EnsemblPlants"/>
        </authorList>
    </citation>
    <scope>IDENTIFICATION</scope>
</reference>